<dbReference type="AlphaFoldDB" id="A0AA88KGV9"/>
<dbReference type="RefSeq" id="XP_044546202.1">
    <property type="nucleotide sequence ID" value="XM_044697558.1"/>
</dbReference>
<evidence type="ECO:0000256" key="1">
    <source>
        <dbReference type="SAM" id="MobiDB-lite"/>
    </source>
</evidence>
<comment type="caution">
    <text evidence="3">The sequence shown here is derived from an EMBL/GenBank/DDBJ whole genome shotgun (WGS) entry which is preliminary data.</text>
</comment>
<proteinExistence type="predicted"/>
<name>A0AA88KGV9_NAELO</name>
<feature type="transmembrane region" description="Helical" evidence="2">
    <location>
        <begin position="108"/>
        <end position="129"/>
    </location>
</feature>
<evidence type="ECO:0000313" key="4">
    <source>
        <dbReference type="Proteomes" id="UP000816034"/>
    </source>
</evidence>
<feature type="compositionally biased region" description="Polar residues" evidence="1">
    <location>
        <begin position="292"/>
        <end position="314"/>
    </location>
</feature>
<reference evidence="3 4" key="1">
    <citation type="journal article" date="2018" name="BMC Genomics">
        <title>The genome of Naegleria lovaniensis, the basis for a comparative approach to unravel pathogenicity factors of the human pathogenic amoeba N. fowleri.</title>
        <authorList>
            <person name="Liechti N."/>
            <person name="Schurch N."/>
            <person name="Bruggmann R."/>
            <person name="Wittwer M."/>
        </authorList>
    </citation>
    <scope>NUCLEOTIDE SEQUENCE [LARGE SCALE GENOMIC DNA]</scope>
    <source>
        <strain evidence="3 4">ATCC 30569</strain>
    </source>
</reference>
<dbReference type="GeneID" id="68100032"/>
<dbReference type="Proteomes" id="UP000816034">
    <property type="component" value="Unassembled WGS sequence"/>
</dbReference>
<keyword evidence="2" id="KW-0472">Membrane</keyword>
<dbReference type="EMBL" id="PYSW02000030">
    <property type="protein sequence ID" value="KAG2378940.1"/>
    <property type="molecule type" value="Genomic_DNA"/>
</dbReference>
<evidence type="ECO:0000313" key="3">
    <source>
        <dbReference type="EMBL" id="KAG2378940.1"/>
    </source>
</evidence>
<evidence type="ECO:0000256" key="2">
    <source>
        <dbReference type="SAM" id="Phobius"/>
    </source>
</evidence>
<feature type="region of interest" description="Disordered" evidence="1">
    <location>
        <begin position="284"/>
        <end position="314"/>
    </location>
</feature>
<organism evidence="3 4">
    <name type="scientific">Naegleria lovaniensis</name>
    <name type="common">Amoeba</name>
    <dbReference type="NCBI Taxonomy" id="51637"/>
    <lineage>
        <taxon>Eukaryota</taxon>
        <taxon>Discoba</taxon>
        <taxon>Heterolobosea</taxon>
        <taxon>Tetramitia</taxon>
        <taxon>Eutetramitia</taxon>
        <taxon>Vahlkampfiidae</taxon>
        <taxon>Naegleria</taxon>
    </lineage>
</organism>
<keyword evidence="2" id="KW-1133">Transmembrane helix</keyword>
<keyword evidence="2" id="KW-0812">Transmembrane</keyword>
<sequence>MSSQHPTFHKIQFVPAATASKHLKQLSSLQQQSSNSNSRPQHSNFECGRFLPSRFQSQFIQFQLTEHEFTQCIVRANRIVHEFQHMMNRLDETNSSEGNSQNGKLFKILAWLSSLPSCGLSLLILYHLWPKLKKRKRLEKIQQLRVLCKQKLEQFIEEENETFSEKEIRLELVFGPVQYPILNEDDNELMEPHTTLSQRSHSMDGMTEMVETMSNDGDAADSNSYEDPFTTVNEKRMDHSLEDHDEKFSIKNQQHDDYNDGSYILKRNAKSELTKSQLLKGLIKSPRRHYHLSSQDTKSSGTTSTAPENSSSCLSTAHSHITKLPTIEIFEENQVPHIRFISNNRKSVYLMDYYRTAQRDSSNLNSPALLFKRNFSDVEEMSGSLNEENNLFPSELKGVQFDYTNFHPLNPYRKI</sequence>
<keyword evidence="4" id="KW-1185">Reference proteome</keyword>
<gene>
    <name evidence="3" type="ORF">C9374_007578</name>
</gene>
<protein>
    <submittedName>
        <fullName evidence="3">Uncharacterized protein</fullName>
    </submittedName>
</protein>
<accession>A0AA88KGV9</accession>